<feature type="transmembrane region" description="Helical" evidence="6">
    <location>
        <begin position="40"/>
        <end position="59"/>
    </location>
</feature>
<keyword evidence="4 6" id="KW-1133">Transmembrane helix</keyword>
<comment type="subcellular location">
    <subcellularLocation>
        <location evidence="1">Cell membrane</location>
        <topology evidence="1">Multi-pass membrane protein</topology>
    </subcellularLocation>
</comment>
<accession>A0A4P6Q4I1</accession>
<dbReference type="Proteomes" id="UP000292235">
    <property type="component" value="Chromosome"/>
</dbReference>
<evidence type="ECO:0000256" key="1">
    <source>
        <dbReference type="ARBA" id="ARBA00004651"/>
    </source>
</evidence>
<feature type="transmembrane region" description="Helical" evidence="6">
    <location>
        <begin position="167"/>
        <end position="187"/>
    </location>
</feature>
<dbReference type="Pfam" id="PF06081">
    <property type="entry name" value="ArAE_1"/>
    <property type="match status" value="1"/>
</dbReference>
<organism evidence="7 8">
    <name type="scientific">Streptomonospora litoralis</name>
    <dbReference type="NCBI Taxonomy" id="2498135"/>
    <lineage>
        <taxon>Bacteria</taxon>
        <taxon>Bacillati</taxon>
        <taxon>Actinomycetota</taxon>
        <taxon>Actinomycetes</taxon>
        <taxon>Streptosporangiales</taxon>
        <taxon>Nocardiopsidaceae</taxon>
        <taxon>Streptomonospora</taxon>
    </lineage>
</organism>
<dbReference type="OrthoDB" id="4458428at2"/>
<evidence type="ECO:0008006" key="9">
    <source>
        <dbReference type="Google" id="ProtNLM"/>
    </source>
</evidence>
<dbReference type="AlphaFoldDB" id="A0A4P6Q4I1"/>
<evidence type="ECO:0000256" key="6">
    <source>
        <dbReference type="SAM" id="Phobius"/>
    </source>
</evidence>
<dbReference type="EMBL" id="CP036455">
    <property type="protein sequence ID" value="QBI53849.1"/>
    <property type="molecule type" value="Genomic_DNA"/>
</dbReference>
<dbReference type="KEGG" id="strr:EKD16_10315"/>
<dbReference type="RefSeq" id="WP_131098143.1">
    <property type="nucleotide sequence ID" value="NZ_CP036455.1"/>
</dbReference>
<evidence type="ECO:0000256" key="2">
    <source>
        <dbReference type="ARBA" id="ARBA00022475"/>
    </source>
</evidence>
<feature type="transmembrane region" description="Helical" evidence="6">
    <location>
        <begin position="115"/>
        <end position="131"/>
    </location>
</feature>
<sequence length="409" mass="44340">MANTADDASSTAEQYAPTTRLAQAAAALRRARRYAGPERATLLMVAKSALAATIAWAVAAPLLQFQAPAFAPFAAILIIQATVHQSVVRSLRFVGAAVLGVSLQGMLGFFFAPSLYTFAAVAVIALLLGRWRRLEQQGSLVTTSAFFAYSAFITAEETVDRVAVLGQLIGLVLLGCAIGLLVNVVLLPPMRYRGAQYGLTNVARSLHDLLGDVAQSMRERTLGSEEGDDWAYRAQGIESLGHQAQDAVTSARESMRWNPRRMLVRYRPSLAGYTQLIGEVSRTGGRLRSVTDILRRVSDTSDPAQTAFLQRYGEFLDRIRTGVGMLADVEPGRLTEAEQEFTENISQARQIHDDMTQMENPDGSDGSGHGNLGDARVYGGLLLEAERMLLEMESAGTTLRQSPGWTTAE</sequence>
<evidence type="ECO:0000256" key="3">
    <source>
        <dbReference type="ARBA" id="ARBA00022692"/>
    </source>
</evidence>
<proteinExistence type="predicted"/>
<evidence type="ECO:0000256" key="4">
    <source>
        <dbReference type="ARBA" id="ARBA00022989"/>
    </source>
</evidence>
<evidence type="ECO:0000313" key="8">
    <source>
        <dbReference type="Proteomes" id="UP000292235"/>
    </source>
</evidence>
<gene>
    <name evidence="7" type="ORF">EKD16_10315</name>
</gene>
<keyword evidence="8" id="KW-1185">Reference proteome</keyword>
<dbReference type="InterPro" id="IPR010343">
    <property type="entry name" value="ArAE_1"/>
</dbReference>
<dbReference type="GO" id="GO:0005886">
    <property type="term" value="C:plasma membrane"/>
    <property type="evidence" value="ECO:0007669"/>
    <property type="project" value="UniProtKB-SubCell"/>
</dbReference>
<name>A0A4P6Q4I1_9ACTN</name>
<keyword evidence="5 6" id="KW-0472">Membrane</keyword>
<evidence type="ECO:0000313" key="7">
    <source>
        <dbReference type="EMBL" id="QBI53849.1"/>
    </source>
</evidence>
<evidence type="ECO:0000256" key="5">
    <source>
        <dbReference type="ARBA" id="ARBA00023136"/>
    </source>
</evidence>
<protein>
    <recommendedName>
        <fullName evidence="9">Aromatic acid exporter family member 1</fullName>
    </recommendedName>
</protein>
<keyword evidence="3 6" id="KW-0812">Transmembrane</keyword>
<keyword evidence="2" id="KW-1003">Cell membrane</keyword>
<feature type="transmembrane region" description="Helical" evidence="6">
    <location>
        <begin position="138"/>
        <end position="155"/>
    </location>
</feature>
<reference evidence="7 8" key="1">
    <citation type="submission" date="2019-02" db="EMBL/GenBank/DDBJ databases">
        <authorList>
            <person name="Khodamoradi S."/>
            <person name="Hahnke R.L."/>
            <person name="Kaempfer P."/>
            <person name="Schumann P."/>
            <person name="Rohde M."/>
            <person name="Steinert M."/>
            <person name="Luzhetskyy A."/>
            <person name="Wink J."/>
            <person name="Ruckert C."/>
        </authorList>
    </citation>
    <scope>NUCLEOTIDE SEQUENCE [LARGE SCALE GENOMIC DNA]</scope>
    <source>
        <strain evidence="7 8">M2</strain>
    </source>
</reference>